<name>A0A8H7E1F3_9EURO</name>
<evidence type="ECO:0000313" key="3">
    <source>
        <dbReference type="Proteomes" id="UP000606974"/>
    </source>
</evidence>
<feature type="compositionally biased region" description="Polar residues" evidence="1">
    <location>
        <begin position="19"/>
        <end position="30"/>
    </location>
</feature>
<organism evidence="2 3">
    <name type="scientific">Endocarpon pusillum</name>
    <dbReference type="NCBI Taxonomy" id="364733"/>
    <lineage>
        <taxon>Eukaryota</taxon>
        <taxon>Fungi</taxon>
        <taxon>Dikarya</taxon>
        <taxon>Ascomycota</taxon>
        <taxon>Pezizomycotina</taxon>
        <taxon>Eurotiomycetes</taxon>
        <taxon>Chaetothyriomycetidae</taxon>
        <taxon>Verrucariales</taxon>
        <taxon>Verrucariaceae</taxon>
        <taxon>Endocarpon</taxon>
    </lineage>
</organism>
<sequence>MYNGSHITTIPSTSRSSTELAESNIATAESSQKHSKANGGENTACGDVTSGSPSADRNQGRIATQSDLDQPGAFLQLGGFPDLAYPTNTVQHFSRHLMDRGELPVALPDLFDLSLRMSAPPSPDEPSSGCSTISLGLDESSLCPRRNALEEATGTGYHERHQAKDESREELRFETAGFQIEPGNYSAKFLAIFHNWLPSSERRYG</sequence>
<dbReference type="AlphaFoldDB" id="A0A8H7E1F3"/>
<feature type="region of interest" description="Disordered" evidence="1">
    <location>
        <begin position="1"/>
        <end position="59"/>
    </location>
</feature>
<dbReference type="EMBL" id="JAACFV010000133">
    <property type="protein sequence ID" value="KAF7504568.1"/>
    <property type="molecule type" value="Genomic_DNA"/>
</dbReference>
<feature type="compositionally biased region" description="Polar residues" evidence="1">
    <location>
        <begin position="49"/>
        <end position="59"/>
    </location>
</feature>
<evidence type="ECO:0000313" key="2">
    <source>
        <dbReference type="EMBL" id="KAF7504568.1"/>
    </source>
</evidence>
<reference evidence="2" key="1">
    <citation type="submission" date="2020-02" db="EMBL/GenBank/DDBJ databases">
        <authorList>
            <person name="Palmer J.M."/>
        </authorList>
    </citation>
    <scope>NUCLEOTIDE SEQUENCE</scope>
    <source>
        <strain evidence="2">EPUS1.4</strain>
        <tissue evidence="2">Thallus</tissue>
    </source>
</reference>
<keyword evidence="3" id="KW-1185">Reference proteome</keyword>
<comment type="caution">
    <text evidence="2">The sequence shown here is derived from an EMBL/GenBank/DDBJ whole genome shotgun (WGS) entry which is preliminary data.</text>
</comment>
<dbReference type="Proteomes" id="UP000606974">
    <property type="component" value="Unassembled WGS sequence"/>
</dbReference>
<proteinExistence type="predicted"/>
<gene>
    <name evidence="2" type="ORF">GJ744_002063</name>
</gene>
<feature type="compositionally biased region" description="Low complexity" evidence="1">
    <location>
        <begin position="1"/>
        <end position="18"/>
    </location>
</feature>
<protein>
    <submittedName>
        <fullName evidence="2">Uncharacterized protein</fullName>
    </submittedName>
</protein>
<accession>A0A8H7E1F3</accession>
<evidence type="ECO:0000256" key="1">
    <source>
        <dbReference type="SAM" id="MobiDB-lite"/>
    </source>
</evidence>